<dbReference type="AlphaFoldDB" id="A0A0C1QKI6"/>
<dbReference type="InterPro" id="IPR016084">
    <property type="entry name" value="Haem_Oase-like_multi-hlx"/>
</dbReference>
<proteinExistence type="predicted"/>
<accession>A0A0C1QKI6</accession>
<evidence type="ECO:0000313" key="2">
    <source>
        <dbReference type="Proteomes" id="UP000031327"/>
    </source>
</evidence>
<dbReference type="CDD" id="cd19166">
    <property type="entry name" value="HemeO-bac"/>
    <property type="match status" value="1"/>
</dbReference>
<evidence type="ECO:0008006" key="3">
    <source>
        <dbReference type="Google" id="ProtNLM"/>
    </source>
</evidence>
<dbReference type="RefSeq" id="WP_039611211.1">
    <property type="nucleotide sequence ID" value="NZ_JWIC01000008.1"/>
</dbReference>
<dbReference type="InterPro" id="IPR016053">
    <property type="entry name" value="Haem_Oase-like"/>
</dbReference>
<sequence>MSNLRSANYPRMSKLRASTSSVHDQLDKKIMAQSPFDNKTNYGHFLRYQFHLMRHVESLYLDTQLAKLVPDLVARNRFKALSQDFQDLNIAQPAPLPNTTNVAHCHYASLGWLYVIEGSKLGAAVLAKEAEKLGLNGEFGARFLAGSEKSRGSHWRQFMQGIEDAPLNAQQEQAMLEGAQAAFKFANALVELSYAQPENAHVA</sequence>
<protein>
    <recommendedName>
        <fullName evidence="3">Heme oxygenase</fullName>
    </recommendedName>
</protein>
<dbReference type="EMBL" id="JWIC01000008">
    <property type="protein sequence ID" value="KID55557.1"/>
    <property type="molecule type" value="Genomic_DNA"/>
</dbReference>
<dbReference type="GO" id="GO:0006788">
    <property type="term" value="P:heme oxidation"/>
    <property type="evidence" value="ECO:0007669"/>
    <property type="project" value="InterPro"/>
</dbReference>
<reference evidence="1 2" key="1">
    <citation type="submission" date="2014-12" db="EMBL/GenBank/DDBJ databases">
        <title>Draft Genome Sequence of Pseudoalteromonas luteoviolacea HI1.</title>
        <authorList>
            <person name="Asahina A.Y."/>
            <person name="Hadfield M.G."/>
        </authorList>
    </citation>
    <scope>NUCLEOTIDE SEQUENCE [LARGE SCALE GENOMIC DNA]</scope>
    <source>
        <strain evidence="1 2">HI1</strain>
    </source>
</reference>
<gene>
    <name evidence="1" type="ORF">JF50_20380</name>
</gene>
<dbReference type="OrthoDB" id="9149607at2"/>
<dbReference type="GO" id="GO:0004392">
    <property type="term" value="F:heme oxygenase (decyclizing) activity"/>
    <property type="evidence" value="ECO:0007669"/>
    <property type="project" value="InterPro"/>
</dbReference>
<evidence type="ECO:0000313" key="1">
    <source>
        <dbReference type="EMBL" id="KID55557.1"/>
    </source>
</evidence>
<dbReference type="Pfam" id="PF01126">
    <property type="entry name" value="Heme_oxygenase"/>
    <property type="match status" value="1"/>
</dbReference>
<comment type="caution">
    <text evidence="1">The sequence shown here is derived from an EMBL/GenBank/DDBJ whole genome shotgun (WGS) entry which is preliminary data.</text>
</comment>
<dbReference type="Gene3D" id="1.20.910.10">
    <property type="entry name" value="Heme oxygenase-like"/>
    <property type="match status" value="1"/>
</dbReference>
<dbReference type="SUPFAM" id="SSF48613">
    <property type="entry name" value="Heme oxygenase-like"/>
    <property type="match status" value="1"/>
</dbReference>
<dbReference type="Proteomes" id="UP000031327">
    <property type="component" value="Unassembled WGS sequence"/>
</dbReference>
<organism evidence="1 2">
    <name type="scientific">Pseudoalteromonas luteoviolacea</name>
    <dbReference type="NCBI Taxonomy" id="43657"/>
    <lineage>
        <taxon>Bacteria</taxon>
        <taxon>Pseudomonadati</taxon>
        <taxon>Pseudomonadota</taxon>
        <taxon>Gammaproteobacteria</taxon>
        <taxon>Alteromonadales</taxon>
        <taxon>Pseudoalteromonadaceae</taxon>
        <taxon>Pseudoalteromonas</taxon>
    </lineage>
</organism>
<name>A0A0C1QKI6_9GAMM</name>